<dbReference type="Proteomes" id="UP001182556">
    <property type="component" value="Unassembled WGS sequence"/>
</dbReference>
<dbReference type="AlphaFoldDB" id="A0AAD9FWQ7"/>
<protein>
    <submittedName>
        <fullName evidence="3">Uncharacterized protein</fullName>
    </submittedName>
</protein>
<evidence type="ECO:0000313" key="3">
    <source>
        <dbReference type="EMBL" id="KAK1927536.1"/>
    </source>
</evidence>
<evidence type="ECO:0000313" key="4">
    <source>
        <dbReference type="Proteomes" id="UP001182556"/>
    </source>
</evidence>
<name>A0AAD9FWQ7_PAPLA</name>
<organism evidence="3 4">
    <name type="scientific">Papiliotrema laurentii</name>
    <name type="common">Cryptococcus laurentii</name>
    <dbReference type="NCBI Taxonomy" id="5418"/>
    <lineage>
        <taxon>Eukaryota</taxon>
        <taxon>Fungi</taxon>
        <taxon>Dikarya</taxon>
        <taxon>Basidiomycota</taxon>
        <taxon>Agaricomycotina</taxon>
        <taxon>Tremellomycetes</taxon>
        <taxon>Tremellales</taxon>
        <taxon>Rhynchogastremaceae</taxon>
        <taxon>Papiliotrema</taxon>
    </lineage>
</organism>
<gene>
    <name evidence="3" type="ORF">DB88DRAFT_36494</name>
</gene>
<feature type="signal peptide" evidence="2">
    <location>
        <begin position="1"/>
        <end position="18"/>
    </location>
</feature>
<sequence>MYALGLLALLSSLVAVHAGPTQNGDGTPNGQIQGSVILKAPAWSSVRKTWEEHHPGSASHEHKPSHTSHPPSPSDGNGRHKAPLFGGLGEDQWTIHFASDKHTEGYTHKDFTFTLYKHDGDWTQIQADAKARKKPTLPPVDQQVNCSIIPTKDFTTEVQVSLKDTAPWFDVTPATDGLDVKCT</sequence>
<feature type="chain" id="PRO_5042084649" evidence="2">
    <location>
        <begin position="19"/>
        <end position="183"/>
    </location>
</feature>
<proteinExistence type="predicted"/>
<feature type="region of interest" description="Disordered" evidence="1">
    <location>
        <begin position="47"/>
        <end position="84"/>
    </location>
</feature>
<evidence type="ECO:0000256" key="1">
    <source>
        <dbReference type="SAM" id="MobiDB-lite"/>
    </source>
</evidence>
<feature type="compositionally biased region" description="Basic and acidic residues" evidence="1">
    <location>
        <begin position="48"/>
        <end position="64"/>
    </location>
</feature>
<dbReference type="EMBL" id="JAODAN010000001">
    <property type="protein sequence ID" value="KAK1927536.1"/>
    <property type="molecule type" value="Genomic_DNA"/>
</dbReference>
<accession>A0AAD9FWQ7</accession>
<keyword evidence="4" id="KW-1185">Reference proteome</keyword>
<comment type="caution">
    <text evidence="3">The sequence shown here is derived from an EMBL/GenBank/DDBJ whole genome shotgun (WGS) entry which is preliminary data.</text>
</comment>
<evidence type="ECO:0000256" key="2">
    <source>
        <dbReference type="SAM" id="SignalP"/>
    </source>
</evidence>
<reference evidence="3" key="1">
    <citation type="submission" date="2023-02" db="EMBL/GenBank/DDBJ databases">
        <title>Identification and recombinant expression of a fungal hydrolase from Papiliotrema laurentii that hydrolyzes apple cutin and clears colloidal polyester polyurethane.</title>
        <authorList>
            <consortium name="DOE Joint Genome Institute"/>
            <person name="Roman V.A."/>
            <person name="Bojanowski C."/>
            <person name="Crable B.R."/>
            <person name="Wagner D.N."/>
            <person name="Hung C.S."/>
            <person name="Nadeau L.J."/>
            <person name="Schratz L."/>
            <person name="Haridas S."/>
            <person name="Pangilinan J."/>
            <person name="Lipzen A."/>
            <person name="Na H."/>
            <person name="Yan M."/>
            <person name="Ng V."/>
            <person name="Grigoriev I.V."/>
            <person name="Spatafora J.W."/>
            <person name="Barlow D."/>
            <person name="Biffinger J."/>
            <person name="Kelley-Loughnane N."/>
            <person name="Varaljay V.A."/>
            <person name="Crookes-Goodson W.J."/>
        </authorList>
    </citation>
    <scope>NUCLEOTIDE SEQUENCE</scope>
    <source>
        <strain evidence="3">5307AH</strain>
    </source>
</reference>
<keyword evidence="2" id="KW-0732">Signal</keyword>